<keyword evidence="1" id="KW-0472">Membrane</keyword>
<evidence type="ECO:0000313" key="2">
    <source>
        <dbReference type="EMBL" id="KIK19602.1"/>
    </source>
</evidence>
<gene>
    <name evidence="2" type="ORF">PISMIDRAFT_682912</name>
</gene>
<keyword evidence="1" id="KW-0812">Transmembrane</keyword>
<dbReference type="Proteomes" id="UP000054018">
    <property type="component" value="Unassembled WGS sequence"/>
</dbReference>
<organism evidence="2 3">
    <name type="scientific">Pisolithus microcarpus 441</name>
    <dbReference type="NCBI Taxonomy" id="765257"/>
    <lineage>
        <taxon>Eukaryota</taxon>
        <taxon>Fungi</taxon>
        <taxon>Dikarya</taxon>
        <taxon>Basidiomycota</taxon>
        <taxon>Agaricomycotina</taxon>
        <taxon>Agaricomycetes</taxon>
        <taxon>Agaricomycetidae</taxon>
        <taxon>Boletales</taxon>
        <taxon>Sclerodermatineae</taxon>
        <taxon>Pisolithaceae</taxon>
        <taxon>Pisolithus</taxon>
    </lineage>
</organism>
<dbReference type="EMBL" id="KN833781">
    <property type="protein sequence ID" value="KIK19602.1"/>
    <property type="molecule type" value="Genomic_DNA"/>
</dbReference>
<name>A0A0C9ZAT9_9AGAM</name>
<accession>A0A0C9ZAT9</accession>
<sequence length="54" mass="6226">MDKNGEVQRNDLHSSMAICGVVHLISLIIHTPVKELWLKFGNLRCLVECMWYAL</sequence>
<keyword evidence="1" id="KW-1133">Transmembrane helix</keyword>
<dbReference type="AlphaFoldDB" id="A0A0C9ZAT9"/>
<dbReference type="HOGENOM" id="CLU_3051306_0_0_1"/>
<evidence type="ECO:0000313" key="3">
    <source>
        <dbReference type="Proteomes" id="UP000054018"/>
    </source>
</evidence>
<proteinExistence type="predicted"/>
<evidence type="ECO:0000256" key="1">
    <source>
        <dbReference type="SAM" id="Phobius"/>
    </source>
</evidence>
<reference evidence="2 3" key="1">
    <citation type="submission" date="2014-04" db="EMBL/GenBank/DDBJ databases">
        <authorList>
            <consortium name="DOE Joint Genome Institute"/>
            <person name="Kuo A."/>
            <person name="Kohler A."/>
            <person name="Costa M.D."/>
            <person name="Nagy L.G."/>
            <person name="Floudas D."/>
            <person name="Copeland A."/>
            <person name="Barry K.W."/>
            <person name="Cichocki N."/>
            <person name="Veneault-Fourrey C."/>
            <person name="LaButti K."/>
            <person name="Lindquist E.A."/>
            <person name="Lipzen A."/>
            <person name="Lundell T."/>
            <person name="Morin E."/>
            <person name="Murat C."/>
            <person name="Sun H."/>
            <person name="Tunlid A."/>
            <person name="Henrissat B."/>
            <person name="Grigoriev I.V."/>
            <person name="Hibbett D.S."/>
            <person name="Martin F."/>
            <person name="Nordberg H.P."/>
            <person name="Cantor M.N."/>
            <person name="Hua S.X."/>
        </authorList>
    </citation>
    <scope>NUCLEOTIDE SEQUENCE [LARGE SCALE GENOMIC DNA]</scope>
    <source>
        <strain evidence="2 3">441</strain>
    </source>
</reference>
<keyword evidence="3" id="KW-1185">Reference proteome</keyword>
<protein>
    <submittedName>
        <fullName evidence="2">Uncharacterized protein</fullName>
    </submittedName>
</protein>
<feature type="transmembrane region" description="Helical" evidence="1">
    <location>
        <begin position="12"/>
        <end position="33"/>
    </location>
</feature>
<reference evidence="3" key="2">
    <citation type="submission" date="2015-01" db="EMBL/GenBank/DDBJ databases">
        <title>Evolutionary Origins and Diversification of the Mycorrhizal Mutualists.</title>
        <authorList>
            <consortium name="DOE Joint Genome Institute"/>
            <consortium name="Mycorrhizal Genomics Consortium"/>
            <person name="Kohler A."/>
            <person name="Kuo A."/>
            <person name="Nagy L.G."/>
            <person name="Floudas D."/>
            <person name="Copeland A."/>
            <person name="Barry K.W."/>
            <person name="Cichocki N."/>
            <person name="Veneault-Fourrey C."/>
            <person name="LaButti K."/>
            <person name="Lindquist E.A."/>
            <person name="Lipzen A."/>
            <person name="Lundell T."/>
            <person name="Morin E."/>
            <person name="Murat C."/>
            <person name="Riley R."/>
            <person name="Ohm R."/>
            <person name="Sun H."/>
            <person name="Tunlid A."/>
            <person name="Henrissat B."/>
            <person name="Grigoriev I.V."/>
            <person name="Hibbett D.S."/>
            <person name="Martin F."/>
        </authorList>
    </citation>
    <scope>NUCLEOTIDE SEQUENCE [LARGE SCALE GENOMIC DNA]</scope>
    <source>
        <strain evidence="3">441</strain>
    </source>
</reference>